<sequence>MFSRHRRSRQPVAYTGVNASSKNSAQPNDGAMAAAVVIGKALKQNNNNPSGLQMPPLQQANNLKRSSSMLSIRRNSLRSSRNSSITRSSSVLRNRRSMSDFNTAGNKPPEYHMVKKWVPSKHGLVAVEVPEPIVEEPPYRTQSLVSTPSRYRNFRRSASFNSKNSQLNRPVKKKSFSSLRPTGKDITLEPTIPEDKEVENEVKIEPIVQDAKDTKATIKDDTETDAKKVISMPLKRKEEDQSASGRLLSSPEFSVDGHMKSQESLVSKNTEMEVFDDYMKTSVPAVILNDDTEHTTMAQQLRPTLGITEETSMSPTPPLTSESDNLRQPVMRRSALKNSDDSKRYSNYSVSGVQGPYLSLATAENTRLNAISSSPSLNRGSSPARPQSVAALNGSPRMRTSLRPSTKNGTMSANTSAMRVSLRYSDDARQRLLQTPPTRVSMTSDHISAASKVVEQSYYNNRTVAKKSRAKSPAQIRAEFLLKKAKARPPTQLADAFDPASESYNELQRTSSWQREHLNENHPEKKVRKENRMTLRGDNSDEDMGAGVSGINPVAFKSRFADSDDEFDSPAEKTLTQPNPNWSKSLRSTSSSSTPPHHSAVQKAGSRLSRFFSEQPGNNHHHQHHEKKEEHEVQKKPKKKKFRKLRKLFGSSH</sequence>
<feature type="region of interest" description="Disordered" evidence="1">
    <location>
        <begin position="1"/>
        <end position="29"/>
    </location>
</feature>
<dbReference type="KEGG" id="bnn:FOA43_004099"/>
<feature type="compositionally biased region" description="Low complexity" evidence="1">
    <location>
        <begin position="588"/>
        <end position="599"/>
    </location>
</feature>
<dbReference type="AlphaFoldDB" id="A0A875S964"/>
<protein>
    <submittedName>
        <fullName evidence="2">Uncharacterized protein</fullName>
    </submittedName>
</protein>
<keyword evidence="3" id="KW-1185">Reference proteome</keyword>
<evidence type="ECO:0000313" key="3">
    <source>
        <dbReference type="Proteomes" id="UP000662931"/>
    </source>
</evidence>
<dbReference type="OrthoDB" id="4085524at2759"/>
<gene>
    <name evidence="2" type="ORF">FOA43_004099</name>
</gene>
<feature type="compositionally biased region" description="Polar residues" evidence="1">
    <location>
        <begin position="574"/>
        <end position="587"/>
    </location>
</feature>
<feature type="compositionally biased region" description="Polar residues" evidence="1">
    <location>
        <begin position="402"/>
        <end position="414"/>
    </location>
</feature>
<feature type="compositionally biased region" description="Low complexity" evidence="1">
    <location>
        <begin position="372"/>
        <end position="382"/>
    </location>
</feature>
<organism evidence="2 3">
    <name type="scientific">Eeniella nana</name>
    <name type="common">Yeast</name>
    <name type="synonym">Brettanomyces nanus</name>
    <dbReference type="NCBI Taxonomy" id="13502"/>
    <lineage>
        <taxon>Eukaryota</taxon>
        <taxon>Fungi</taxon>
        <taxon>Dikarya</taxon>
        <taxon>Ascomycota</taxon>
        <taxon>Saccharomycotina</taxon>
        <taxon>Pichiomycetes</taxon>
        <taxon>Pichiales</taxon>
        <taxon>Pichiaceae</taxon>
        <taxon>Brettanomyces</taxon>
    </lineage>
</organism>
<feature type="compositionally biased region" description="Basic and acidic residues" evidence="1">
    <location>
        <begin position="514"/>
        <end position="524"/>
    </location>
</feature>
<feature type="region of interest" description="Disordered" evidence="1">
    <location>
        <begin position="562"/>
        <end position="653"/>
    </location>
</feature>
<feature type="compositionally biased region" description="Polar residues" evidence="1">
    <location>
        <begin position="309"/>
        <end position="323"/>
    </location>
</feature>
<feature type="compositionally biased region" description="Basic and acidic residues" evidence="1">
    <location>
        <begin position="626"/>
        <end position="635"/>
    </location>
</feature>
<feature type="region of interest" description="Disordered" evidence="1">
    <location>
        <begin position="371"/>
        <end position="414"/>
    </location>
</feature>
<accession>A0A875S964</accession>
<feature type="compositionally biased region" description="Basic residues" evidence="1">
    <location>
        <begin position="636"/>
        <end position="647"/>
    </location>
</feature>
<feature type="region of interest" description="Disordered" evidence="1">
    <location>
        <begin position="63"/>
        <end position="106"/>
    </location>
</feature>
<feature type="compositionally biased region" description="Basic and acidic residues" evidence="1">
    <location>
        <begin position="530"/>
        <end position="539"/>
    </location>
</feature>
<dbReference type="RefSeq" id="XP_038780270.1">
    <property type="nucleotide sequence ID" value="XM_038924342.1"/>
</dbReference>
<proteinExistence type="predicted"/>
<feature type="compositionally biased region" description="Polar residues" evidence="1">
    <location>
        <begin position="17"/>
        <end position="27"/>
    </location>
</feature>
<feature type="compositionally biased region" description="Low complexity" evidence="1">
    <location>
        <begin position="65"/>
        <end position="92"/>
    </location>
</feature>
<dbReference type="GeneID" id="62197499"/>
<feature type="region of interest" description="Disordered" evidence="1">
    <location>
        <begin position="229"/>
        <end position="267"/>
    </location>
</feature>
<name>A0A875S964_EENNA</name>
<evidence type="ECO:0000313" key="2">
    <source>
        <dbReference type="EMBL" id="QPG76705.1"/>
    </source>
</evidence>
<evidence type="ECO:0000256" key="1">
    <source>
        <dbReference type="SAM" id="MobiDB-lite"/>
    </source>
</evidence>
<feature type="region of interest" description="Disordered" evidence="1">
    <location>
        <begin position="491"/>
        <end position="550"/>
    </location>
</feature>
<feature type="region of interest" description="Disordered" evidence="1">
    <location>
        <begin position="303"/>
        <end position="349"/>
    </location>
</feature>
<dbReference type="Proteomes" id="UP000662931">
    <property type="component" value="Chromosome 4"/>
</dbReference>
<feature type="compositionally biased region" description="Polar residues" evidence="1">
    <location>
        <begin position="156"/>
        <end position="168"/>
    </location>
</feature>
<feature type="compositionally biased region" description="Polar residues" evidence="1">
    <location>
        <begin position="502"/>
        <end position="513"/>
    </location>
</feature>
<dbReference type="EMBL" id="CP064815">
    <property type="protein sequence ID" value="QPG76705.1"/>
    <property type="molecule type" value="Genomic_DNA"/>
</dbReference>
<reference evidence="2" key="1">
    <citation type="submission" date="2020-10" db="EMBL/GenBank/DDBJ databases">
        <authorList>
            <person name="Roach M.J.R."/>
        </authorList>
    </citation>
    <scope>NUCLEOTIDE SEQUENCE</scope>
    <source>
        <strain evidence="2">CBS 1945</strain>
    </source>
</reference>
<feature type="region of interest" description="Disordered" evidence="1">
    <location>
        <begin position="156"/>
        <end position="188"/>
    </location>
</feature>